<gene>
    <name evidence="2" type="ORF">G5B36_26785</name>
    <name evidence="1" type="ORF">L0N08_28360</name>
</gene>
<dbReference type="Proteomes" id="UP001299608">
    <property type="component" value="Unassembled WGS sequence"/>
</dbReference>
<evidence type="ECO:0000313" key="4">
    <source>
        <dbReference type="Proteomes" id="UP001299608"/>
    </source>
</evidence>
<accession>A0AAW5CAL6</accession>
<evidence type="ECO:0000313" key="2">
    <source>
        <dbReference type="EMBL" id="NSJ52260.1"/>
    </source>
</evidence>
<dbReference type="EMBL" id="JAAITT010000062">
    <property type="protein sequence ID" value="NSJ52260.1"/>
    <property type="molecule type" value="Genomic_DNA"/>
</dbReference>
<reference evidence="1" key="3">
    <citation type="submission" date="2022-01" db="EMBL/GenBank/DDBJ databases">
        <title>Collection of gut derived symbiotic bacterial strains cultured from healthy donors.</title>
        <authorList>
            <person name="Lin H."/>
            <person name="Kohout C."/>
            <person name="Waligurski E."/>
            <person name="Pamer E.G."/>
        </authorList>
    </citation>
    <scope>NUCLEOTIDE SEQUENCE</scope>
    <source>
        <strain evidence="1">DFI.6.55</strain>
    </source>
</reference>
<dbReference type="EMBL" id="JAKNGE010000060">
    <property type="protein sequence ID" value="MCG4749324.1"/>
    <property type="molecule type" value="Genomic_DNA"/>
</dbReference>
<evidence type="ECO:0000313" key="1">
    <source>
        <dbReference type="EMBL" id="MCG4749324.1"/>
    </source>
</evidence>
<proteinExistence type="predicted"/>
<dbReference type="RefSeq" id="WP_165643146.1">
    <property type="nucleotide sequence ID" value="NZ_JAAITT010000062.1"/>
</dbReference>
<comment type="caution">
    <text evidence="1">The sequence shown here is derived from an EMBL/GenBank/DDBJ whole genome shotgun (WGS) entry which is preliminary data.</text>
</comment>
<reference evidence="2" key="2">
    <citation type="submission" date="2020-02" db="EMBL/GenBank/DDBJ databases">
        <authorList>
            <person name="Littmann E."/>
            <person name="Sorbara M."/>
        </authorList>
    </citation>
    <scope>NUCLEOTIDE SEQUENCE</scope>
    <source>
        <strain evidence="2">MSK.1.17</strain>
    </source>
</reference>
<protein>
    <submittedName>
        <fullName evidence="1">Uncharacterized protein</fullName>
    </submittedName>
</protein>
<name>A0AAW5CAL6_9FIRM</name>
<evidence type="ECO:0000313" key="3">
    <source>
        <dbReference type="Proteomes" id="UP000669239"/>
    </source>
</evidence>
<reference evidence="2 3" key="1">
    <citation type="journal article" date="2020" name="Cell Host Microbe">
        <title>Functional and Genomic Variation between Human-Derived Isolates of Lachnospiraceae Reveals Inter- and Intra-Species Diversity.</title>
        <authorList>
            <person name="Sorbara M.T."/>
            <person name="Littmann E.R."/>
            <person name="Fontana E."/>
            <person name="Moody T.U."/>
            <person name="Kohout C.E."/>
            <person name="Gjonbalaj M."/>
            <person name="Eaton V."/>
            <person name="Seok R."/>
            <person name="Leiner I.M."/>
            <person name="Pamer E.G."/>
        </authorList>
    </citation>
    <scope>NUCLEOTIDE SEQUENCE [LARGE SCALE GENOMIC DNA]</scope>
    <source>
        <strain evidence="2 3">MSK.1.17</strain>
    </source>
</reference>
<keyword evidence="3" id="KW-1185">Reference proteome</keyword>
<dbReference type="AlphaFoldDB" id="A0AAW5CAL6"/>
<dbReference type="Proteomes" id="UP000669239">
    <property type="component" value="Unassembled WGS sequence"/>
</dbReference>
<sequence length="136" mass="16313">MNITSKRLDDYRNKLRWDIKCLELEIYEMVNTDAGIGNSTIMDYRDGYPRPQSVVGFDRNKYMRKVEILKRKKKEATEIKEWLEGIEDGQTRTVFKLWYMDRLTWKSIAKKIGVPHNEDFPRKCIRDAYLKKMGIK</sequence>
<organism evidence="1 4">
    <name type="scientific">Enterocloster aldenensis</name>
    <dbReference type="NCBI Taxonomy" id="358742"/>
    <lineage>
        <taxon>Bacteria</taxon>
        <taxon>Bacillati</taxon>
        <taxon>Bacillota</taxon>
        <taxon>Clostridia</taxon>
        <taxon>Lachnospirales</taxon>
        <taxon>Lachnospiraceae</taxon>
        <taxon>Enterocloster</taxon>
    </lineage>
</organism>